<evidence type="ECO:0000313" key="8">
    <source>
        <dbReference type="Proteomes" id="UP000271624"/>
    </source>
</evidence>
<organism evidence="7 8">
    <name type="scientific">Dulcicalothrix desertica PCC 7102</name>
    <dbReference type="NCBI Taxonomy" id="232991"/>
    <lineage>
        <taxon>Bacteria</taxon>
        <taxon>Bacillati</taxon>
        <taxon>Cyanobacteriota</taxon>
        <taxon>Cyanophyceae</taxon>
        <taxon>Nostocales</taxon>
        <taxon>Calotrichaceae</taxon>
        <taxon>Dulcicalothrix</taxon>
    </lineage>
</organism>
<dbReference type="EMBL" id="RSCL01000033">
    <property type="protein sequence ID" value="RUS97428.1"/>
    <property type="molecule type" value="Genomic_DNA"/>
</dbReference>
<feature type="transmembrane region" description="Helical" evidence="6">
    <location>
        <begin position="12"/>
        <end position="33"/>
    </location>
</feature>
<evidence type="ECO:0000256" key="2">
    <source>
        <dbReference type="ARBA" id="ARBA00009773"/>
    </source>
</evidence>
<sequence length="210" mass="23679">MIQKAIALIPSEFRWGLFFPMLFLNAWLLLILVQQVQPLATIVVLAILFAFLLDYPIGFLEKLGLKRVLAVVLVFVSALIGITAIALTLVPEIILQANDLLINLPHWIELIDKQVDVLNAWVEARQLPINLDGITAQFSDQLLHQVQVIASQVFNVAFETLGSIANIFLILVFTLVLTLSGDRVWKGLLSWLPLWWREQISKSAPKFLTM</sequence>
<dbReference type="Pfam" id="PF01594">
    <property type="entry name" value="AI-2E_transport"/>
    <property type="match status" value="1"/>
</dbReference>
<gene>
    <name evidence="7" type="ORF">DSM106972_085310</name>
</gene>
<dbReference type="OrthoDB" id="505911at2"/>
<dbReference type="AlphaFoldDB" id="A0A433UUB7"/>
<evidence type="ECO:0000256" key="6">
    <source>
        <dbReference type="SAM" id="Phobius"/>
    </source>
</evidence>
<proteinExistence type="inferred from homology"/>
<feature type="transmembrane region" description="Helical" evidence="6">
    <location>
        <begin position="39"/>
        <end position="57"/>
    </location>
</feature>
<protein>
    <recommendedName>
        <fullName evidence="9">AI-2E family transporter</fullName>
    </recommendedName>
</protein>
<evidence type="ECO:0000256" key="4">
    <source>
        <dbReference type="ARBA" id="ARBA00022989"/>
    </source>
</evidence>
<reference evidence="7" key="2">
    <citation type="journal article" date="2019" name="Genome Biol. Evol.">
        <title>Day and night: Metabolic profiles and evolutionary relationships of six axenic non-marine cyanobacteria.</title>
        <authorList>
            <person name="Will S.E."/>
            <person name="Henke P."/>
            <person name="Boedeker C."/>
            <person name="Huang S."/>
            <person name="Brinkmann H."/>
            <person name="Rohde M."/>
            <person name="Jarek M."/>
            <person name="Friedl T."/>
            <person name="Seufert S."/>
            <person name="Schumacher M."/>
            <person name="Overmann J."/>
            <person name="Neumann-Schaal M."/>
            <person name="Petersen J."/>
        </authorList>
    </citation>
    <scope>NUCLEOTIDE SEQUENCE [LARGE SCALE GENOMIC DNA]</scope>
    <source>
        <strain evidence="7">PCC 7102</strain>
    </source>
</reference>
<dbReference type="Proteomes" id="UP000271624">
    <property type="component" value="Unassembled WGS sequence"/>
</dbReference>
<evidence type="ECO:0000256" key="1">
    <source>
        <dbReference type="ARBA" id="ARBA00004141"/>
    </source>
</evidence>
<keyword evidence="4 6" id="KW-1133">Transmembrane helix</keyword>
<feature type="transmembrane region" description="Helical" evidence="6">
    <location>
        <begin position="69"/>
        <end position="90"/>
    </location>
</feature>
<evidence type="ECO:0000313" key="7">
    <source>
        <dbReference type="EMBL" id="RUS97428.1"/>
    </source>
</evidence>
<comment type="similarity">
    <text evidence="2">Belongs to the autoinducer-2 exporter (AI-2E) (TC 2.A.86) family.</text>
</comment>
<accession>A0A433UUB7</accession>
<keyword evidence="3 6" id="KW-0812">Transmembrane</keyword>
<dbReference type="InterPro" id="IPR002549">
    <property type="entry name" value="AI-2E-like"/>
</dbReference>
<reference evidence="7" key="1">
    <citation type="submission" date="2018-12" db="EMBL/GenBank/DDBJ databases">
        <authorList>
            <person name="Will S."/>
            <person name="Neumann-Schaal M."/>
            <person name="Henke P."/>
        </authorList>
    </citation>
    <scope>NUCLEOTIDE SEQUENCE</scope>
    <source>
        <strain evidence="7">PCC 7102</strain>
    </source>
</reference>
<keyword evidence="5 6" id="KW-0472">Membrane</keyword>
<dbReference type="RefSeq" id="WP_127086546.1">
    <property type="nucleotide sequence ID" value="NZ_RSCL01000033.1"/>
</dbReference>
<evidence type="ECO:0008006" key="9">
    <source>
        <dbReference type="Google" id="ProtNLM"/>
    </source>
</evidence>
<feature type="transmembrane region" description="Helical" evidence="6">
    <location>
        <begin position="161"/>
        <end position="179"/>
    </location>
</feature>
<name>A0A433UUB7_9CYAN</name>
<keyword evidence="8" id="KW-1185">Reference proteome</keyword>
<comment type="subcellular location">
    <subcellularLocation>
        <location evidence="1">Membrane</location>
        <topology evidence="1">Multi-pass membrane protein</topology>
    </subcellularLocation>
</comment>
<evidence type="ECO:0000256" key="5">
    <source>
        <dbReference type="ARBA" id="ARBA00023136"/>
    </source>
</evidence>
<dbReference type="GO" id="GO:0016020">
    <property type="term" value="C:membrane"/>
    <property type="evidence" value="ECO:0007669"/>
    <property type="project" value="UniProtKB-SubCell"/>
</dbReference>
<evidence type="ECO:0000256" key="3">
    <source>
        <dbReference type="ARBA" id="ARBA00022692"/>
    </source>
</evidence>
<comment type="caution">
    <text evidence="7">The sequence shown here is derived from an EMBL/GenBank/DDBJ whole genome shotgun (WGS) entry which is preliminary data.</text>
</comment>